<dbReference type="Proteomes" id="UP001196413">
    <property type="component" value="Unassembled WGS sequence"/>
</dbReference>
<comment type="caution">
    <text evidence="1">The sequence shown here is derived from an EMBL/GenBank/DDBJ whole genome shotgun (WGS) entry which is preliminary data.</text>
</comment>
<evidence type="ECO:0000313" key="2">
    <source>
        <dbReference type="Proteomes" id="UP001196413"/>
    </source>
</evidence>
<gene>
    <name evidence="1" type="ORF">KIN20_016520</name>
</gene>
<proteinExistence type="predicted"/>
<evidence type="ECO:0000313" key="1">
    <source>
        <dbReference type="EMBL" id="KAJ1358183.1"/>
    </source>
</evidence>
<dbReference type="EMBL" id="JAHQIW010003315">
    <property type="protein sequence ID" value="KAJ1358183.1"/>
    <property type="molecule type" value="Genomic_DNA"/>
</dbReference>
<accession>A0AAD5QN02</accession>
<organism evidence="1 2">
    <name type="scientific">Parelaphostrongylus tenuis</name>
    <name type="common">Meningeal worm</name>
    <dbReference type="NCBI Taxonomy" id="148309"/>
    <lineage>
        <taxon>Eukaryota</taxon>
        <taxon>Metazoa</taxon>
        <taxon>Ecdysozoa</taxon>
        <taxon>Nematoda</taxon>
        <taxon>Chromadorea</taxon>
        <taxon>Rhabditida</taxon>
        <taxon>Rhabditina</taxon>
        <taxon>Rhabditomorpha</taxon>
        <taxon>Strongyloidea</taxon>
        <taxon>Metastrongylidae</taxon>
        <taxon>Parelaphostrongylus</taxon>
    </lineage>
</organism>
<name>A0AAD5QN02_PARTN</name>
<keyword evidence="2" id="KW-1185">Reference proteome</keyword>
<reference evidence="1" key="1">
    <citation type="submission" date="2021-06" db="EMBL/GenBank/DDBJ databases">
        <title>Parelaphostrongylus tenuis whole genome reference sequence.</title>
        <authorList>
            <person name="Garwood T.J."/>
            <person name="Larsen P.A."/>
            <person name="Fountain-Jones N.M."/>
            <person name="Garbe J.R."/>
            <person name="Macchietto M.G."/>
            <person name="Kania S.A."/>
            <person name="Gerhold R.W."/>
            <person name="Richards J.E."/>
            <person name="Wolf T.M."/>
        </authorList>
    </citation>
    <scope>NUCLEOTIDE SEQUENCE</scope>
    <source>
        <strain evidence="1">MNPRO001-30</strain>
        <tissue evidence="1">Meninges</tissue>
    </source>
</reference>
<dbReference type="AlphaFoldDB" id="A0AAD5QN02"/>
<protein>
    <submittedName>
        <fullName evidence="1">Uncharacterized protein</fullName>
    </submittedName>
</protein>
<sequence>MIVHSGSCPRELSSNQFKVATNLKNYEWCAIRKQAASLFLLPRRTAFLISCTAIAPSSSATETLRRSYEAWSDGVLGRTTLSDRFNKFKAGNEDLMHIQGAGRPQEIERQVVLNTTKDVPVVDDFQAGRKISV</sequence>